<sequence length="62" mass="7449">MRRPKSRKNKIKVIMYPIDDMELYKRSLGTVMLDIIEKRYGSEMLELSMQEIKKRIESNNCP</sequence>
<gene>
    <name evidence="1" type="ORF">CNEO2_1470003</name>
</gene>
<organism evidence="1 2">
    <name type="scientific">Clostridium neonatale</name>
    <dbReference type="NCBI Taxonomy" id="137838"/>
    <lineage>
        <taxon>Bacteria</taxon>
        <taxon>Bacillati</taxon>
        <taxon>Bacillota</taxon>
        <taxon>Clostridia</taxon>
        <taxon>Eubacteriales</taxon>
        <taxon>Clostridiaceae</taxon>
        <taxon>Clostridium</taxon>
    </lineage>
</organism>
<evidence type="ECO:0000313" key="2">
    <source>
        <dbReference type="Proteomes" id="UP001189143"/>
    </source>
</evidence>
<comment type="caution">
    <text evidence="1">The sequence shown here is derived from an EMBL/GenBank/DDBJ whole genome shotgun (WGS) entry which is preliminary data.</text>
</comment>
<accession>A0AAD2DBV6</accession>
<name>A0AAD2DBV6_9CLOT</name>
<proteinExistence type="predicted"/>
<protein>
    <submittedName>
        <fullName evidence="1">Uncharacterized protein</fullName>
    </submittedName>
</protein>
<dbReference type="AlphaFoldDB" id="A0AAD2DBV6"/>
<evidence type="ECO:0000313" key="1">
    <source>
        <dbReference type="EMBL" id="CAI3543999.1"/>
    </source>
</evidence>
<dbReference type="RefSeq" id="WP_230140268.1">
    <property type="nucleotide sequence ID" value="NZ_CAKJVF010000038.1"/>
</dbReference>
<dbReference type="Proteomes" id="UP001189143">
    <property type="component" value="Unassembled WGS sequence"/>
</dbReference>
<dbReference type="EMBL" id="CAMTCP010000052">
    <property type="protein sequence ID" value="CAI3543999.1"/>
    <property type="molecule type" value="Genomic_DNA"/>
</dbReference>
<reference evidence="1" key="1">
    <citation type="submission" date="2022-10" db="EMBL/GenBank/DDBJ databases">
        <authorList>
            <person name="Aires J."/>
            <person name="Mesa V."/>
        </authorList>
    </citation>
    <scope>NUCLEOTIDE SEQUENCE</scope>
    <source>
        <strain evidence="1">Clostridium neonatale JD116</strain>
    </source>
</reference>